<proteinExistence type="inferred from homology"/>
<feature type="region of interest" description="Disordered" evidence="3">
    <location>
        <begin position="1"/>
        <end position="20"/>
    </location>
</feature>
<accession>A0A9N9UHY7</accession>
<dbReference type="OrthoDB" id="191139at2759"/>
<dbReference type="AlphaFoldDB" id="A0A9N9UHY7"/>
<evidence type="ECO:0000256" key="3">
    <source>
        <dbReference type="SAM" id="MobiDB-lite"/>
    </source>
</evidence>
<dbReference type="PANTHER" id="PTHR24320:SF272">
    <property type="entry name" value="NAD(P)-BINDING ROSSMANN-FOLD SUPERFAMILY PROTEIN"/>
    <property type="match status" value="1"/>
</dbReference>
<dbReference type="PANTHER" id="PTHR24320">
    <property type="entry name" value="RETINOL DEHYDROGENASE"/>
    <property type="match status" value="1"/>
</dbReference>
<dbReference type="Proteomes" id="UP000754883">
    <property type="component" value="Unassembled WGS sequence"/>
</dbReference>
<reference evidence="4" key="1">
    <citation type="submission" date="2021-10" db="EMBL/GenBank/DDBJ databases">
        <authorList>
            <person name="Piombo E."/>
        </authorList>
    </citation>
    <scope>NUCLEOTIDE SEQUENCE</scope>
</reference>
<dbReference type="GO" id="GO:0016491">
    <property type="term" value="F:oxidoreductase activity"/>
    <property type="evidence" value="ECO:0007669"/>
    <property type="project" value="UniProtKB-KW"/>
</dbReference>
<keyword evidence="5" id="KW-1185">Reference proteome</keyword>
<dbReference type="EMBL" id="CABFNO020001454">
    <property type="protein sequence ID" value="CAG9988898.1"/>
    <property type="molecule type" value="Genomic_DNA"/>
</dbReference>
<evidence type="ECO:0000313" key="4">
    <source>
        <dbReference type="EMBL" id="CAG9988898.1"/>
    </source>
</evidence>
<dbReference type="Pfam" id="PF00106">
    <property type="entry name" value="adh_short"/>
    <property type="match status" value="1"/>
</dbReference>
<sequence length="329" mass="36063">MTDLYAQVHEDPKGPGDARPTALNIIQDGKLEGVLQNQAVFITGCSAGMGVETAKAMYATGATLYLKFRNREKAQSALGEMLNSERVHPLEMDLNSLASVRACAEHFLSKRKTLNILICNAGAHSPQKSQTKDGFELHFGVNHLAHFLLFKLLKPALQAGVTPDRASRVVVLSSIAHRFAELNLDDINYDNDYHGMLAYGASKTANIWMANEIERRYGPSGLHAWSVNPGAVITELNRHMTDEERASDRADPMKKNIFKSSSQGAATAVWAATAKDLEGQGGGYLEDVHVSRAWNSSDGQFGPGYAPHALDTNKANKLWEMSEEFVKSY</sequence>
<dbReference type="Gene3D" id="3.40.50.720">
    <property type="entry name" value="NAD(P)-binding Rossmann-like Domain"/>
    <property type="match status" value="1"/>
</dbReference>
<name>A0A9N9UHY7_9HYPO</name>
<dbReference type="InterPro" id="IPR002347">
    <property type="entry name" value="SDR_fam"/>
</dbReference>
<comment type="caution">
    <text evidence="4">The sequence shown here is derived from an EMBL/GenBank/DDBJ whole genome shotgun (WGS) entry which is preliminary data.</text>
</comment>
<comment type="similarity">
    <text evidence="1">Belongs to the short-chain dehydrogenases/reductases (SDR) family.</text>
</comment>
<protein>
    <submittedName>
        <fullName evidence="4">Uncharacterized protein</fullName>
    </submittedName>
</protein>
<dbReference type="PRINTS" id="PR00081">
    <property type="entry name" value="GDHRDH"/>
</dbReference>
<evidence type="ECO:0000256" key="2">
    <source>
        <dbReference type="ARBA" id="ARBA00023002"/>
    </source>
</evidence>
<dbReference type="InterPro" id="IPR036291">
    <property type="entry name" value="NAD(P)-bd_dom_sf"/>
</dbReference>
<keyword evidence="2" id="KW-0560">Oxidoreductase</keyword>
<evidence type="ECO:0000313" key="5">
    <source>
        <dbReference type="Proteomes" id="UP000754883"/>
    </source>
</evidence>
<evidence type="ECO:0000256" key="1">
    <source>
        <dbReference type="ARBA" id="ARBA00006484"/>
    </source>
</evidence>
<gene>
    <name evidence="4" type="ORF">CBYS24578_00014300</name>
</gene>
<dbReference type="SUPFAM" id="SSF51735">
    <property type="entry name" value="NAD(P)-binding Rossmann-fold domains"/>
    <property type="match status" value="1"/>
</dbReference>
<organism evidence="4 5">
    <name type="scientific">Clonostachys byssicola</name>
    <dbReference type="NCBI Taxonomy" id="160290"/>
    <lineage>
        <taxon>Eukaryota</taxon>
        <taxon>Fungi</taxon>
        <taxon>Dikarya</taxon>
        <taxon>Ascomycota</taxon>
        <taxon>Pezizomycotina</taxon>
        <taxon>Sordariomycetes</taxon>
        <taxon>Hypocreomycetidae</taxon>
        <taxon>Hypocreales</taxon>
        <taxon>Bionectriaceae</taxon>
        <taxon>Clonostachys</taxon>
    </lineage>
</organism>